<evidence type="ECO:0008006" key="4">
    <source>
        <dbReference type="Google" id="ProtNLM"/>
    </source>
</evidence>
<keyword evidence="3" id="KW-1185">Reference proteome</keyword>
<keyword evidence="1" id="KW-0472">Membrane</keyword>
<feature type="transmembrane region" description="Helical" evidence="1">
    <location>
        <begin position="72"/>
        <end position="97"/>
    </location>
</feature>
<dbReference type="Proteomes" id="UP001648503">
    <property type="component" value="Unassembled WGS sequence"/>
</dbReference>
<evidence type="ECO:0000313" key="3">
    <source>
        <dbReference type="Proteomes" id="UP001648503"/>
    </source>
</evidence>
<evidence type="ECO:0000256" key="1">
    <source>
        <dbReference type="SAM" id="Phobius"/>
    </source>
</evidence>
<comment type="caution">
    <text evidence="2">The sequence shown here is derived from an EMBL/GenBank/DDBJ whole genome shotgun (WGS) entry which is preliminary data.</text>
</comment>
<keyword evidence="1" id="KW-1133">Transmembrane helix</keyword>
<organism evidence="2 3">
    <name type="scientific">Batrachochytrium salamandrivorans</name>
    <dbReference type="NCBI Taxonomy" id="1357716"/>
    <lineage>
        <taxon>Eukaryota</taxon>
        <taxon>Fungi</taxon>
        <taxon>Fungi incertae sedis</taxon>
        <taxon>Chytridiomycota</taxon>
        <taxon>Chytridiomycota incertae sedis</taxon>
        <taxon>Chytridiomycetes</taxon>
        <taxon>Rhizophydiales</taxon>
        <taxon>Rhizophydiales incertae sedis</taxon>
        <taxon>Batrachochytrium</taxon>
    </lineage>
</organism>
<reference evidence="2 3" key="1">
    <citation type="submission" date="2021-02" db="EMBL/GenBank/DDBJ databases">
        <title>Variation within the Batrachochytrium salamandrivorans European outbreak.</title>
        <authorList>
            <person name="Kelly M."/>
            <person name="Pasmans F."/>
            <person name="Shea T.P."/>
            <person name="Munoz J.F."/>
            <person name="Carranza S."/>
            <person name="Cuomo C.A."/>
            <person name="Martel A."/>
        </authorList>
    </citation>
    <scope>NUCLEOTIDE SEQUENCE [LARGE SCALE GENOMIC DNA]</scope>
    <source>
        <strain evidence="2 3">AMFP18/2</strain>
    </source>
</reference>
<feature type="transmembrane region" description="Helical" evidence="1">
    <location>
        <begin position="399"/>
        <end position="419"/>
    </location>
</feature>
<evidence type="ECO:0000313" key="2">
    <source>
        <dbReference type="EMBL" id="KAH6593664.1"/>
    </source>
</evidence>
<sequence length="826" mass="90165">MYATLFRRLFSMPTNDAFVYSESPSGLSMLSKIARNIRVSLRYQPGLYTSIPTTLGAIDAADLSNYFAGYELFVAILLVMAFFLIVVGIFNCAVNSFFTRHVFRKRERGDPSLYSRIVIKGGISVLTIILILAVIANYQSSRYITITGSDFQSTSLGVLQNLEIAGSNLTTSIDSAFIDVLVALRSVTQQAHTTPVGLADFVTAVGPSMKGYAASMQAVGIARNLSDTLLSKAIARQALVLQALNLVQSHSFDVQNSARIINSPFTLIPGSNNQYYAIPSDKWINYTVIYTDTSILSTYVGSFPMLDTAYSEFPHNTTGLAIEAQPLATNTSGVINEMISKSFDTFLASLSNTIITRKMNAISPIEDYLIAAREMLDQYTESITVAFTWITSFNIYRQLLQASLTALICLFFFMWWIEIFLSGGTYIRTQIIIGTLVFVPAILATIVYFVVTVLLVEGCDMTFAVSSPVIEKYFKVPIVTDNINALMILRHTCMNNGTILAVGIALGAISPEHADIDAIMVNSIPSSNTSLALNIDAFLPIAANPAIYFSNVLSFNTSILDTTYLSLAVTLVIPSFRNALLALRANVSGMRQNYTTDDLQYTIAATQTDKENALVDFKTKCATLITNIDSLAAPGWGLDILSTNVTAFSSDIQKLSSATTALQTHALITEKMASVIPASAETMNENIKCVNLAKQTYTMQDQLCGVELDDLDSTWLTMLIISLVVVLTIPLMMHATKTLLINWSEGDIDQGMGSTPQDLSKKQTISMKASNAIRPKKYNALDANSSLPDSSLRFAYMNDGTPETYEMPIIKPALIAKPPNDPSPSS</sequence>
<keyword evidence="1" id="KW-0812">Transmembrane</keyword>
<name>A0ABQ8F7U8_9FUNG</name>
<protein>
    <recommendedName>
        <fullName evidence="4">Plasma membrane fusion protein PRM1</fullName>
    </recommendedName>
</protein>
<dbReference type="EMBL" id="JAFCIX010000349">
    <property type="protein sequence ID" value="KAH6593664.1"/>
    <property type="molecule type" value="Genomic_DNA"/>
</dbReference>
<feature type="transmembrane region" description="Helical" evidence="1">
    <location>
        <begin position="117"/>
        <end position="138"/>
    </location>
</feature>
<feature type="transmembrane region" description="Helical" evidence="1">
    <location>
        <begin position="431"/>
        <end position="456"/>
    </location>
</feature>
<gene>
    <name evidence="2" type="ORF">BASA50_007222</name>
</gene>
<accession>A0ABQ8F7U8</accession>
<proteinExistence type="predicted"/>